<evidence type="ECO:0000256" key="5">
    <source>
        <dbReference type="ARBA" id="ARBA00023237"/>
    </source>
</evidence>
<gene>
    <name evidence="9" type="ORF">DDZ16_03195</name>
</gene>
<name>A0A2U2BC25_9BACT</name>
<accession>A0A2U2BC25</accession>
<evidence type="ECO:0000256" key="1">
    <source>
        <dbReference type="ARBA" id="ARBA00004442"/>
    </source>
</evidence>
<dbReference type="InterPro" id="IPR033985">
    <property type="entry name" value="SusD-like_N"/>
</dbReference>
<dbReference type="EMBL" id="QEWP01000002">
    <property type="protein sequence ID" value="PWE00619.1"/>
    <property type="molecule type" value="Genomic_DNA"/>
</dbReference>
<evidence type="ECO:0000313" key="10">
    <source>
        <dbReference type="Proteomes" id="UP000244956"/>
    </source>
</evidence>
<comment type="similarity">
    <text evidence="2">Belongs to the SusD family.</text>
</comment>
<dbReference type="Gene3D" id="1.10.3780.10">
    <property type="entry name" value="SusD-like"/>
    <property type="match status" value="1"/>
</dbReference>
<feature type="chain" id="PRO_5015576398" evidence="6">
    <location>
        <begin position="23"/>
        <end position="544"/>
    </location>
</feature>
<dbReference type="PROSITE" id="PS51257">
    <property type="entry name" value="PROKAR_LIPOPROTEIN"/>
    <property type="match status" value="1"/>
</dbReference>
<comment type="caution">
    <text evidence="9">The sequence shown here is derived from an EMBL/GenBank/DDBJ whole genome shotgun (WGS) entry which is preliminary data.</text>
</comment>
<dbReference type="SUPFAM" id="SSF48452">
    <property type="entry name" value="TPR-like"/>
    <property type="match status" value="1"/>
</dbReference>
<evidence type="ECO:0000256" key="6">
    <source>
        <dbReference type="SAM" id="SignalP"/>
    </source>
</evidence>
<dbReference type="InterPro" id="IPR012944">
    <property type="entry name" value="SusD_RagB_dom"/>
</dbReference>
<keyword evidence="5" id="KW-0998">Cell outer membrane</keyword>
<dbReference type="CDD" id="cd08977">
    <property type="entry name" value="SusD"/>
    <property type="match status" value="1"/>
</dbReference>
<organism evidence="9 10">
    <name type="scientific">Marinilabilia rubra</name>
    <dbReference type="NCBI Taxonomy" id="2162893"/>
    <lineage>
        <taxon>Bacteria</taxon>
        <taxon>Pseudomonadati</taxon>
        <taxon>Bacteroidota</taxon>
        <taxon>Bacteroidia</taxon>
        <taxon>Marinilabiliales</taxon>
        <taxon>Marinilabiliaceae</taxon>
        <taxon>Marinilabilia</taxon>
    </lineage>
</organism>
<keyword evidence="10" id="KW-1185">Reference proteome</keyword>
<reference evidence="9 10" key="1">
    <citation type="submission" date="2018-05" db="EMBL/GenBank/DDBJ databases">
        <title>Marinilabilia rubrum sp. nov., isolated from saltern sediment.</title>
        <authorList>
            <person name="Zhang R."/>
        </authorList>
    </citation>
    <scope>NUCLEOTIDE SEQUENCE [LARGE SCALE GENOMIC DNA]</scope>
    <source>
        <strain evidence="9 10">WTE16</strain>
    </source>
</reference>
<comment type="subcellular location">
    <subcellularLocation>
        <location evidence="1">Cell outer membrane</location>
    </subcellularLocation>
</comment>
<dbReference type="OrthoDB" id="5694214at2"/>
<evidence type="ECO:0000313" key="9">
    <source>
        <dbReference type="EMBL" id="PWE00619.1"/>
    </source>
</evidence>
<feature type="domain" description="RagB/SusD" evidence="7">
    <location>
        <begin position="386"/>
        <end position="544"/>
    </location>
</feature>
<proteinExistence type="inferred from homology"/>
<dbReference type="AlphaFoldDB" id="A0A2U2BC25"/>
<dbReference type="Gene3D" id="1.25.40.390">
    <property type="match status" value="1"/>
</dbReference>
<dbReference type="RefSeq" id="WP_109262991.1">
    <property type="nucleotide sequence ID" value="NZ_QEWP01000002.1"/>
</dbReference>
<evidence type="ECO:0000256" key="3">
    <source>
        <dbReference type="ARBA" id="ARBA00022729"/>
    </source>
</evidence>
<dbReference type="Proteomes" id="UP000244956">
    <property type="component" value="Unassembled WGS sequence"/>
</dbReference>
<keyword evidence="4" id="KW-0472">Membrane</keyword>
<dbReference type="Pfam" id="PF14322">
    <property type="entry name" value="SusD-like_3"/>
    <property type="match status" value="1"/>
</dbReference>
<protein>
    <submittedName>
        <fullName evidence="9">RagB/SusD family nutrient uptake outer membrane protein</fullName>
    </submittedName>
</protein>
<keyword evidence="3 6" id="KW-0732">Signal</keyword>
<evidence type="ECO:0000256" key="4">
    <source>
        <dbReference type="ARBA" id="ARBA00023136"/>
    </source>
</evidence>
<feature type="signal peptide" evidence="6">
    <location>
        <begin position="1"/>
        <end position="22"/>
    </location>
</feature>
<evidence type="ECO:0000259" key="8">
    <source>
        <dbReference type="Pfam" id="PF14322"/>
    </source>
</evidence>
<evidence type="ECO:0000259" key="7">
    <source>
        <dbReference type="Pfam" id="PF07980"/>
    </source>
</evidence>
<dbReference type="GO" id="GO:0009279">
    <property type="term" value="C:cell outer membrane"/>
    <property type="evidence" value="ECO:0007669"/>
    <property type="project" value="UniProtKB-SubCell"/>
</dbReference>
<dbReference type="Gene3D" id="1.25.40.10">
    <property type="entry name" value="Tetratricopeptide repeat domain"/>
    <property type="match status" value="1"/>
</dbReference>
<dbReference type="Pfam" id="PF07980">
    <property type="entry name" value="SusD_RagB"/>
    <property type="match status" value="1"/>
</dbReference>
<dbReference type="InterPro" id="IPR011990">
    <property type="entry name" value="TPR-like_helical_dom_sf"/>
</dbReference>
<evidence type="ECO:0000256" key="2">
    <source>
        <dbReference type="ARBA" id="ARBA00006275"/>
    </source>
</evidence>
<sequence>MKTLYKNILVISLMALFFVACHSDLELEPVSPNSLTELDVYENEETAFKALAKLYQSYATAGQLGGNDATTPPGPDIPGLSQAAVNWSDFVYLSNFLNDVSTDISVVAWTSPGIQNINTMVWTSQNFYSNTMYYRLAAIISFCNSFIENVKSLPDTKNVQYYSAEARYLRALAYYYMMDYFGNVPLVTQVSTELPVQNSRDDLFEFIETELLEVKDLLMDSGTNDYGRVDQVAAWALLSRLYLNAEVYVGENKYNDAVIYSELAINSTYTLNTTDANGNGTAYDELFLGDNNKNGAQVEFIHTINYDGLNTAYWGGATNLVHGYLGGSIDPSLYGVSNGWWGLRTTKSFVERFDYAVTETNAEGEPIAWSDSRAMFYTDGQTLEISDAIKFNQGYLTPKWSNLYSDGSQGSDVAGNWVDTDVPIFRLAEMYLNYAEATLRGGNGDDGKALQYINDLRTRAGASTITSGDLTLDFMIDERAREMYLECNRRTDLIRFGHFTGGDYLWSFKGGVESGKAVDNYRSIYPIPYEVLLANPNLEQNPGY</sequence>
<feature type="domain" description="SusD-like N-terminal" evidence="8">
    <location>
        <begin position="92"/>
        <end position="243"/>
    </location>
</feature>